<evidence type="ECO:0000259" key="2">
    <source>
        <dbReference type="PROSITE" id="PS50802"/>
    </source>
</evidence>
<evidence type="ECO:0000313" key="3">
    <source>
        <dbReference type="EMBL" id="CAK9098706.1"/>
    </source>
</evidence>
<reference evidence="3 4" key="1">
    <citation type="submission" date="2024-02" db="EMBL/GenBank/DDBJ databases">
        <authorList>
            <person name="Chen Y."/>
            <person name="Shah S."/>
            <person name="Dougan E. K."/>
            <person name="Thang M."/>
            <person name="Chan C."/>
        </authorList>
    </citation>
    <scope>NUCLEOTIDE SEQUENCE [LARGE SCALE GENOMIC DNA]</scope>
</reference>
<gene>
    <name evidence="3" type="ORF">SCF082_LOCUS46247</name>
</gene>
<dbReference type="EMBL" id="CAXAMM010041335">
    <property type="protein sequence ID" value="CAK9098706.1"/>
    <property type="molecule type" value="Genomic_DNA"/>
</dbReference>
<protein>
    <submittedName>
        <fullName evidence="3">OTU domain-containing protein</fullName>
    </submittedName>
</protein>
<feature type="compositionally biased region" description="Polar residues" evidence="1">
    <location>
        <begin position="299"/>
        <end position="312"/>
    </location>
</feature>
<name>A0ABP0RHJ3_9DINO</name>
<feature type="region of interest" description="Disordered" evidence="1">
    <location>
        <begin position="292"/>
        <end position="312"/>
    </location>
</feature>
<feature type="non-terminal residue" evidence="3">
    <location>
        <position position="640"/>
    </location>
</feature>
<keyword evidence="4" id="KW-1185">Reference proteome</keyword>
<dbReference type="Gene3D" id="3.90.70.80">
    <property type="match status" value="2"/>
</dbReference>
<evidence type="ECO:0000256" key="1">
    <source>
        <dbReference type="SAM" id="MobiDB-lite"/>
    </source>
</evidence>
<feature type="domain" description="OTU" evidence="2">
    <location>
        <begin position="562"/>
        <end position="640"/>
    </location>
</feature>
<dbReference type="Proteomes" id="UP001642464">
    <property type="component" value="Unassembled WGS sequence"/>
</dbReference>
<evidence type="ECO:0000313" key="4">
    <source>
        <dbReference type="Proteomes" id="UP001642464"/>
    </source>
</evidence>
<sequence>MAHQRARRRPRAKAKRAPRARWADMDSGELDDLWPQPPPLALPEEVPSPQQHDQPALVRQQPEYPAMSQMLIWATFQIWACRPERAEDIPDYVLQVLAFYVWSVLFGRCPTSFLEQVQGMLRRTLPRAATLPAWIQEMVLGVVPLQSSNGNCLFHALAIDEVGSGEALRQEVANFLDACAACRPGNVAAQEWLEEASRLRGPLGKYSGGPVALIGYSAMRGCKVFVHTRQVNGTCSIQDATHGSVSRNAPIRHILYDGVAHYDALVDVIVAGDLSQLQPAWAQPHLRIQAAAPGETRAEPSQQASTGSNRPSGQLQLWAAFCTWASSAPQRQGNIPGYVLRLLGIYVWLHLLQQCPEHFLAELQTILRRALPEQLTLPDWALLGGPSDMCSPWAATASAEDLEYLWGMLRGTYGAARYNLLWLDCDACVLDCQQAPGNMNSGRAIIFKRSGASQMVLSCSLAIEGARLKIQFFTLSGEGLRPVHIDANADIKMATLLDWGRQVAGQHGLLSSITSPVQVILEGFQRPLDGDTLLWSRADWGQGPATADLTSMAANMTQVKTLCVVKVAGDGNCLFHALALHEGIGGAELKTEVIDHMDIMAEEDSALREAWHGEAGYLRGPEQSHWGGHMAIIAYSAMRQ</sequence>
<dbReference type="InterPro" id="IPR003323">
    <property type="entry name" value="OTU_dom"/>
</dbReference>
<dbReference type="CDD" id="cd22744">
    <property type="entry name" value="OTU"/>
    <property type="match status" value="2"/>
</dbReference>
<proteinExistence type="predicted"/>
<accession>A0ABP0RHJ3</accession>
<feature type="region of interest" description="Disordered" evidence="1">
    <location>
        <begin position="1"/>
        <end position="57"/>
    </location>
</feature>
<organism evidence="3 4">
    <name type="scientific">Durusdinium trenchii</name>
    <dbReference type="NCBI Taxonomy" id="1381693"/>
    <lineage>
        <taxon>Eukaryota</taxon>
        <taxon>Sar</taxon>
        <taxon>Alveolata</taxon>
        <taxon>Dinophyceae</taxon>
        <taxon>Suessiales</taxon>
        <taxon>Symbiodiniaceae</taxon>
        <taxon>Durusdinium</taxon>
    </lineage>
</organism>
<feature type="compositionally biased region" description="Basic residues" evidence="1">
    <location>
        <begin position="1"/>
        <end position="19"/>
    </location>
</feature>
<dbReference type="PROSITE" id="PS50802">
    <property type="entry name" value="OTU"/>
    <property type="match status" value="1"/>
</dbReference>
<comment type="caution">
    <text evidence="3">The sequence shown here is derived from an EMBL/GenBank/DDBJ whole genome shotgun (WGS) entry which is preliminary data.</text>
</comment>